<dbReference type="Pfam" id="PF08706">
    <property type="entry name" value="D5_N"/>
    <property type="match status" value="1"/>
</dbReference>
<protein>
    <recommendedName>
        <fullName evidence="4">SF3 helicase domain-containing protein</fullName>
    </recommendedName>
</protein>
<evidence type="ECO:0000313" key="5">
    <source>
        <dbReference type="EMBL" id="MSU80825.1"/>
    </source>
</evidence>
<dbReference type="EMBL" id="VULP01000001">
    <property type="protein sequence ID" value="MSU80825.1"/>
    <property type="molecule type" value="Genomic_DNA"/>
</dbReference>
<reference evidence="5 6" key="1">
    <citation type="submission" date="2019-08" db="EMBL/GenBank/DDBJ databases">
        <title>In-depth cultivation of the pig gut microbiome towards novel bacterial diversity and tailored functional studies.</title>
        <authorList>
            <person name="Wylensek D."/>
            <person name="Hitch T.C.A."/>
            <person name="Clavel T."/>
        </authorList>
    </citation>
    <scope>NUCLEOTIDE SEQUENCE [LARGE SCALE GENOMIC DNA]</scope>
    <source>
        <strain evidence="5 6">BSM-383-APC-4H</strain>
    </source>
</reference>
<dbReference type="InterPro" id="IPR027417">
    <property type="entry name" value="P-loop_NTPase"/>
</dbReference>
<dbReference type="GO" id="GO:0005524">
    <property type="term" value="F:ATP binding"/>
    <property type="evidence" value="ECO:0007669"/>
    <property type="project" value="UniProtKB-KW"/>
</dbReference>
<dbReference type="InterPro" id="IPR045455">
    <property type="entry name" value="NrS-1_pol-like_helicase"/>
</dbReference>
<evidence type="ECO:0000256" key="1">
    <source>
        <dbReference type="ARBA" id="ARBA00022741"/>
    </source>
</evidence>
<accession>A0A6N7YB02</accession>
<organism evidence="5 6">
    <name type="scientific">Anaerobutyricum soehngenii</name>
    <dbReference type="NCBI Taxonomy" id="105843"/>
    <lineage>
        <taxon>Bacteria</taxon>
        <taxon>Bacillati</taxon>
        <taxon>Bacillota</taxon>
        <taxon>Clostridia</taxon>
        <taxon>Lachnospirales</taxon>
        <taxon>Lachnospiraceae</taxon>
        <taxon>Anaerobutyricum</taxon>
    </lineage>
</organism>
<evidence type="ECO:0000256" key="2">
    <source>
        <dbReference type="ARBA" id="ARBA00022801"/>
    </source>
</evidence>
<dbReference type="InterPro" id="IPR006500">
    <property type="entry name" value="Helicase_put_C_phage/plasmid"/>
</dbReference>
<keyword evidence="3" id="KW-0067">ATP-binding</keyword>
<proteinExistence type="predicted"/>
<dbReference type="PROSITE" id="PS51206">
    <property type="entry name" value="SF3_HELICASE_1"/>
    <property type="match status" value="1"/>
</dbReference>
<dbReference type="InterPro" id="IPR014015">
    <property type="entry name" value="Helicase_SF3_DNA-vir"/>
</dbReference>
<dbReference type="RefSeq" id="WP_154580224.1">
    <property type="nucleotide sequence ID" value="NZ_VULP01000001.1"/>
</dbReference>
<dbReference type="PANTHER" id="PTHR35372:SF2">
    <property type="entry name" value="SF3 HELICASE DOMAIN-CONTAINING PROTEIN"/>
    <property type="match status" value="1"/>
</dbReference>
<evidence type="ECO:0000256" key="3">
    <source>
        <dbReference type="ARBA" id="ARBA00022840"/>
    </source>
</evidence>
<keyword evidence="2" id="KW-0378">Hydrolase</keyword>
<dbReference type="Pfam" id="PF19263">
    <property type="entry name" value="DUF5906"/>
    <property type="match status" value="1"/>
</dbReference>
<feature type="domain" description="SF3 helicase" evidence="4">
    <location>
        <begin position="218"/>
        <end position="374"/>
    </location>
</feature>
<dbReference type="GO" id="GO:0016787">
    <property type="term" value="F:hydrolase activity"/>
    <property type="evidence" value="ECO:0007669"/>
    <property type="project" value="UniProtKB-KW"/>
</dbReference>
<keyword evidence="1" id="KW-0547">Nucleotide-binding</keyword>
<dbReference type="SMART" id="SM00885">
    <property type="entry name" value="D5_N"/>
    <property type="match status" value="1"/>
</dbReference>
<dbReference type="NCBIfam" id="TIGR01613">
    <property type="entry name" value="primase_Cterm"/>
    <property type="match status" value="1"/>
</dbReference>
<sequence>MAHTQLDTIRQATRDYLVSIKGTTPAPADVEEGILALTKNYFDLYNAAAEKGARWRIPTKLMPVQIAEIIESLYQVALIELVDKGGSELRTQSAVLGIYQESGEYEGLYDCTEATFEKLAGRYCYGMSAKDRIEMIKHLRLIAPHVKLCRKPNLIAVNNGIFDYNTKVLMPFTPDFVFITKSRVDYNPNARNVVIHNPVDNTDWDVENWVCSLSDDPEIVNTLWEVMGAIIRPNVRWNKSAWFYAESGNNGKGTFCELMRNLCGEGTYVSLPLADMSKDFLLEPLINASAIIVDENDVGTYIDKAANLKAIITNDVIQINRKFKTPITYQFHGFMVQCLNELPRVKDKSDSFFRRQLFIPFTKCFTGAERRYIKDDYLSRKEVLEYVLYKVLNMNYYELSVPEACKDALQEYKEFNDPVRQFMAEIMPQLQWDFVPFTFLRDLYTAWYKKNVGDKDCSKSMKTLVKDILNILPEYPDWKCDDKDKSIRPGNKMDKPEWMIDEYKLEDWYSQTYKGNDRDKKCRPSLKAYYRGIHRV</sequence>
<evidence type="ECO:0000259" key="4">
    <source>
        <dbReference type="PROSITE" id="PS51206"/>
    </source>
</evidence>
<dbReference type="PANTHER" id="PTHR35372">
    <property type="entry name" value="ATP BINDING PROTEIN-RELATED"/>
    <property type="match status" value="1"/>
</dbReference>
<dbReference type="InterPro" id="IPR014818">
    <property type="entry name" value="Phage/plasmid_primase_P4_C"/>
</dbReference>
<dbReference type="InterPro" id="IPR051620">
    <property type="entry name" value="ORF904-like_C"/>
</dbReference>
<dbReference type="Gene3D" id="3.40.50.300">
    <property type="entry name" value="P-loop containing nucleotide triphosphate hydrolases"/>
    <property type="match status" value="1"/>
</dbReference>
<dbReference type="SUPFAM" id="SSF52540">
    <property type="entry name" value="P-loop containing nucleoside triphosphate hydrolases"/>
    <property type="match status" value="1"/>
</dbReference>
<dbReference type="Proteomes" id="UP000433359">
    <property type="component" value="Unassembled WGS sequence"/>
</dbReference>
<comment type="caution">
    <text evidence="5">The sequence shown here is derived from an EMBL/GenBank/DDBJ whole genome shotgun (WGS) entry which is preliminary data.</text>
</comment>
<evidence type="ECO:0000313" key="6">
    <source>
        <dbReference type="Proteomes" id="UP000433359"/>
    </source>
</evidence>
<dbReference type="AlphaFoldDB" id="A0A6N7YB02"/>
<name>A0A6N7YB02_9FIRM</name>
<gene>
    <name evidence="5" type="ORF">FYJ25_00220</name>
</gene>